<dbReference type="Proteomes" id="UP000659654">
    <property type="component" value="Unassembled WGS sequence"/>
</dbReference>
<dbReference type="OrthoDB" id="10652325at2759"/>
<protein>
    <submittedName>
        <fullName evidence="3">(pine wood nematode) hypothetical protein</fullName>
    </submittedName>
</protein>
<feature type="compositionally biased region" description="Basic and acidic residues" evidence="1">
    <location>
        <begin position="173"/>
        <end position="185"/>
    </location>
</feature>
<name>A0A1I7RX64_BURXY</name>
<dbReference type="EMBL" id="CAJFDI010000005">
    <property type="protein sequence ID" value="CAD5230436.1"/>
    <property type="molecule type" value="Genomic_DNA"/>
</dbReference>
<keyword evidence="6" id="KW-1185">Reference proteome</keyword>
<evidence type="ECO:0000313" key="7">
    <source>
        <dbReference type="WBParaSite" id="BXY_0532800.1"/>
    </source>
</evidence>
<feature type="compositionally biased region" description="Polar residues" evidence="1">
    <location>
        <begin position="189"/>
        <end position="199"/>
    </location>
</feature>
<keyword evidence="2" id="KW-0732">Signal</keyword>
<proteinExistence type="predicted"/>
<accession>A0A1I7RX64</accession>
<feature type="compositionally biased region" description="Basic and acidic residues" evidence="1">
    <location>
        <begin position="220"/>
        <end position="239"/>
    </location>
</feature>
<dbReference type="EMBL" id="CAJFCV020000005">
    <property type="protein sequence ID" value="CAG9121358.1"/>
    <property type="molecule type" value="Genomic_DNA"/>
</dbReference>
<dbReference type="Proteomes" id="UP000095284">
    <property type="component" value="Unplaced"/>
</dbReference>
<evidence type="ECO:0000256" key="1">
    <source>
        <dbReference type="SAM" id="MobiDB-lite"/>
    </source>
</evidence>
<evidence type="ECO:0000313" key="5">
    <source>
        <dbReference type="Proteomes" id="UP000095284"/>
    </source>
</evidence>
<dbReference type="WBParaSite" id="BXY_0532800.1">
    <property type="protein sequence ID" value="BXY_0532800.1"/>
    <property type="gene ID" value="BXY_0532800"/>
</dbReference>
<reference evidence="7" key="1">
    <citation type="submission" date="2016-11" db="UniProtKB">
        <authorList>
            <consortium name="WormBaseParasite"/>
        </authorList>
    </citation>
    <scope>IDENTIFICATION</scope>
</reference>
<feature type="chain" id="PRO_5036021993" evidence="2">
    <location>
        <begin position="20"/>
        <end position="239"/>
    </location>
</feature>
<reference evidence="4" key="2">
    <citation type="submission" date="2020-08" db="EMBL/GenBank/DDBJ databases">
        <authorList>
            <person name="Kikuchi T."/>
        </authorList>
    </citation>
    <scope>NUCLEOTIDE SEQUENCE</scope>
    <source>
        <strain evidence="3">Ka4C1</strain>
    </source>
</reference>
<dbReference type="AlphaFoldDB" id="A0A1I7RX64"/>
<feature type="signal peptide" evidence="2">
    <location>
        <begin position="1"/>
        <end position="19"/>
    </location>
</feature>
<organism evidence="5 7">
    <name type="scientific">Bursaphelenchus xylophilus</name>
    <name type="common">Pinewood nematode worm</name>
    <name type="synonym">Aphelenchoides xylophilus</name>
    <dbReference type="NCBI Taxonomy" id="6326"/>
    <lineage>
        <taxon>Eukaryota</taxon>
        <taxon>Metazoa</taxon>
        <taxon>Ecdysozoa</taxon>
        <taxon>Nematoda</taxon>
        <taxon>Chromadorea</taxon>
        <taxon>Rhabditida</taxon>
        <taxon>Tylenchina</taxon>
        <taxon>Tylenchomorpha</taxon>
        <taxon>Aphelenchoidea</taxon>
        <taxon>Aphelenchoididae</taxon>
        <taxon>Bursaphelenchus</taxon>
    </lineage>
</organism>
<evidence type="ECO:0000313" key="4">
    <source>
        <dbReference type="EMBL" id="CAG9121358.1"/>
    </source>
</evidence>
<dbReference type="Proteomes" id="UP000582659">
    <property type="component" value="Unassembled WGS sequence"/>
</dbReference>
<feature type="region of interest" description="Disordered" evidence="1">
    <location>
        <begin position="29"/>
        <end position="239"/>
    </location>
</feature>
<feature type="compositionally biased region" description="Basic and acidic residues" evidence="1">
    <location>
        <begin position="51"/>
        <end position="68"/>
    </location>
</feature>
<feature type="compositionally biased region" description="Polar residues" evidence="1">
    <location>
        <begin position="97"/>
        <end position="113"/>
    </location>
</feature>
<sequence>MTTNLIFVSCTVLQSLVLSILFCAKPKQLGSENERQRKRPIRRRNLDSPNSDEREIQLEYRGSEHTDDFGFPSALERSANRTPNNVPDLKTAEPGDPSTQEARSNTGTPTLTTGREGEDTHPQKKGWAWFKKSCHKKTTGKPGSKEDVHTGLELSGTDPHPGTKKKLQKTPRPLKEPGRSKEAIRNRLTLKTPTNTSGEKISKRKKSHDKSNDDTNSDCSSHHSSEHTQSHDLVDKRNG</sequence>
<evidence type="ECO:0000313" key="6">
    <source>
        <dbReference type="Proteomes" id="UP000659654"/>
    </source>
</evidence>
<evidence type="ECO:0000256" key="2">
    <source>
        <dbReference type="SAM" id="SignalP"/>
    </source>
</evidence>
<evidence type="ECO:0000313" key="3">
    <source>
        <dbReference type="EMBL" id="CAD5230436.1"/>
    </source>
</evidence>
<gene>
    <name evidence="3" type="ORF">BXYJ_LOCUS10986</name>
</gene>